<feature type="region of interest" description="Disordered" evidence="3">
    <location>
        <begin position="565"/>
        <end position="608"/>
    </location>
</feature>
<feature type="domain" description="PLEKHM2 PH" evidence="4">
    <location>
        <begin position="761"/>
        <end position="896"/>
    </location>
</feature>
<gene>
    <name evidence="7" type="ORF">ACJMK2_022348</name>
</gene>
<dbReference type="InterPro" id="IPR057292">
    <property type="entry name" value="PH_S11IP"/>
</dbReference>
<feature type="compositionally biased region" description="Polar residues" evidence="3">
    <location>
        <begin position="391"/>
        <end position="403"/>
    </location>
</feature>
<dbReference type="EMBL" id="JBJQND010000018">
    <property type="protein sequence ID" value="KAL3836946.1"/>
    <property type="molecule type" value="Genomic_DNA"/>
</dbReference>
<evidence type="ECO:0000313" key="8">
    <source>
        <dbReference type="Proteomes" id="UP001634394"/>
    </source>
</evidence>
<dbReference type="Pfam" id="PF23142">
    <property type="entry name" value="PH_PLEKHM2"/>
    <property type="match status" value="1"/>
</dbReference>
<dbReference type="InterPro" id="IPR057676">
    <property type="entry name" value="PH_S11IP_C"/>
</dbReference>
<dbReference type="Pfam" id="PF25624">
    <property type="entry name" value="PH_S11IP_C"/>
    <property type="match status" value="1"/>
</dbReference>
<sequence length="1076" mass="121127">MSPSKSLSGQKIRKNKKGYKRRRSRDNIIISDLDTSATEYSSSLGSRASSSNGSLEGIGTDDILEEKKRIEILRKHYGDDWLRAFSAEKYGQPKRQEETYDRKKLEQSNIPRDFENEQLKTMDVPGITQDIETKASDVNSTSDGTLYQDHANKKEEEKVENHEVQSSVSMPLEEAQKSNFSTDIYASADMIRTWDSTDEPSVRNALRKQETLAGFEWTRTQSQQEELYGEESEPFIVMLPENKLEAIIVTLNDRYIIEKKVDLTVSEKLDIKSLQNYRLVDHVAKNQNVEVGITFPTIQLKFDSVNKKKRERFYAMEDNTYAEQFMALLTERQHKLRAASDAKSRPLYEVLVYLLYFVNLILKKEPDQMTTPLLRRQHPVKKKRPEECEQDSFSEFNISSPHTIQPAPSLVGTNLRGEQSLSNSSKSSQDLQKLPRSSSGLDINRPAISTFMTSRNSVSSVESDIMVLNTSNKGDVETISEDIAVSTLSEKKEDETVFHSFFKKESSQLPHIQISLNGATSGSPSKTAILRGSSGSNVIPGETTPIGSPLSSSICSSMVSSVYENTLPGNKSPPTREDLGGKPSPVSSDDLLTLQKSSSESSENRCRDLEVERIQRRESNRRGTDFNKRCATLIDIDFDVQKLNIDDQDQSQDQAEGKKYKDSLSGSLYSDGNGKDCETNNTSIKPDSGQNPVVSINGSSGSQKDIFDKINSSKLDTTDALALQSDTKLIGSSKSLESAESSKGEKSAGANNSVDYSYFTNIDHNLQLYLELKLLDGEEKCQGVLMCDIVQYMNPDEFPGLMVLTSSRILIYKVTGDQNSCDLDVDSDWLKCIENQPITELQYIDIGMGYQSLRLEFGTECSSFTFIIRDEKRCQHFLSYFTGIVQSSAFSEHSMLQGITKNNPTTIANLQNQVLQLLEEESEEVDDGEEGTQGAKLVKYLTVCFQDDKDSDDDTDERKVIRSLVITYSHICLVKQNYQWPLPRIQAPLDSSLKGKEFELLQKERINNIESFEVNEEDPTELRISFFNEDSNDKVRWNISIATLDGVQSLVSAIKDPWEQEFGVSLDVTEVTFHED</sequence>
<evidence type="ECO:0000256" key="3">
    <source>
        <dbReference type="SAM" id="MobiDB-lite"/>
    </source>
</evidence>
<protein>
    <recommendedName>
        <fullName evidence="9">PH domain-containing protein</fullName>
    </recommendedName>
</protein>
<dbReference type="GO" id="GO:0005737">
    <property type="term" value="C:cytoplasm"/>
    <property type="evidence" value="ECO:0007669"/>
    <property type="project" value="UniProtKB-SubCell"/>
</dbReference>
<feature type="region of interest" description="Disordered" evidence="3">
    <location>
        <begin position="518"/>
        <end position="550"/>
    </location>
</feature>
<name>A0ABD3TIS6_SINWO</name>
<feature type="region of interest" description="Disordered" evidence="3">
    <location>
        <begin position="373"/>
        <end position="441"/>
    </location>
</feature>
<feature type="compositionally biased region" description="Basic residues" evidence="3">
    <location>
        <begin position="11"/>
        <end position="24"/>
    </location>
</feature>
<organism evidence="7 8">
    <name type="scientific">Sinanodonta woodiana</name>
    <name type="common">Chinese pond mussel</name>
    <name type="synonym">Anodonta woodiana</name>
    <dbReference type="NCBI Taxonomy" id="1069815"/>
    <lineage>
        <taxon>Eukaryota</taxon>
        <taxon>Metazoa</taxon>
        <taxon>Spiralia</taxon>
        <taxon>Lophotrochozoa</taxon>
        <taxon>Mollusca</taxon>
        <taxon>Bivalvia</taxon>
        <taxon>Autobranchia</taxon>
        <taxon>Heteroconchia</taxon>
        <taxon>Palaeoheterodonta</taxon>
        <taxon>Unionida</taxon>
        <taxon>Unionoidea</taxon>
        <taxon>Unionidae</taxon>
        <taxon>Unioninae</taxon>
        <taxon>Sinanodonta</taxon>
    </lineage>
</organism>
<accession>A0ABD3TIS6</accession>
<feature type="compositionally biased region" description="Low complexity" evidence="3">
    <location>
        <begin position="419"/>
        <end position="434"/>
    </location>
</feature>
<evidence type="ECO:0000256" key="1">
    <source>
        <dbReference type="ARBA" id="ARBA00004496"/>
    </source>
</evidence>
<dbReference type="Proteomes" id="UP001634394">
    <property type="component" value="Unassembled WGS sequence"/>
</dbReference>
<dbReference type="InterPro" id="IPR057288">
    <property type="entry name" value="PH_PLEKHM2"/>
</dbReference>
<feature type="region of interest" description="Disordered" evidence="3">
    <location>
        <begin position="647"/>
        <end position="700"/>
    </location>
</feature>
<dbReference type="AlphaFoldDB" id="A0ABD3TIS6"/>
<evidence type="ECO:0008006" key="9">
    <source>
        <dbReference type="Google" id="ProtNLM"/>
    </source>
</evidence>
<feature type="domain" description="Serine/threonine-protein kinase 11-interacting protein PH" evidence="5">
    <location>
        <begin position="226"/>
        <end position="329"/>
    </location>
</feature>
<comment type="subcellular location">
    <subcellularLocation>
        <location evidence="1">Cytoplasm</location>
    </subcellularLocation>
</comment>
<evidence type="ECO:0000259" key="4">
    <source>
        <dbReference type="Pfam" id="PF23142"/>
    </source>
</evidence>
<evidence type="ECO:0000256" key="2">
    <source>
        <dbReference type="ARBA" id="ARBA00022490"/>
    </source>
</evidence>
<feature type="region of interest" description="Disordered" evidence="3">
    <location>
        <begin position="1"/>
        <end position="32"/>
    </location>
</feature>
<reference evidence="7 8" key="1">
    <citation type="submission" date="2024-11" db="EMBL/GenBank/DDBJ databases">
        <title>Chromosome-level genome assembly of the freshwater bivalve Anodonta woodiana.</title>
        <authorList>
            <person name="Chen X."/>
        </authorList>
    </citation>
    <scope>NUCLEOTIDE SEQUENCE [LARGE SCALE GENOMIC DNA]</scope>
    <source>
        <strain evidence="7">MN2024</strain>
        <tissue evidence="7">Gills</tissue>
    </source>
</reference>
<feature type="compositionally biased region" description="Polar residues" evidence="3">
    <location>
        <begin position="679"/>
        <end position="700"/>
    </location>
</feature>
<evidence type="ECO:0000259" key="6">
    <source>
        <dbReference type="Pfam" id="PF25624"/>
    </source>
</evidence>
<keyword evidence="8" id="KW-1185">Reference proteome</keyword>
<evidence type="ECO:0000259" key="5">
    <source>
        <dbReference type="Pfam" id="PF25357"/>
    </source>
</evidence>
<keyword evidence="2" id="KW-0963">Cytoplasm</keyword>
<dbReference type="Pfam" id="PF25357">
    <property type="entry name" value="PH_S11IP"/>
    <property type="match status" value="1"/>
</dbReference>
<evidence type="ECO:0000313" key="7">
    <source>
        <dbReference type="EMBL" id="KAL3836946.1"/>
    </source>
</evidence>
<comment type="caution">
    <text evidence="7">The sequence shown here is derived from an EMBL/GenBank/DDBJ whole genome shotgun (WGS) entry which is preliminary data.</text>
</comment>
<feature type="domain" description="STK11-interacting protein C-terminal PH" evidence="6">
    <location>
        <begin position="917"/>
        <end position="1068"/>
    </location>
</feature>
<proteinExistence type="predicted"/>